<evidence type="ECO:0000256" key="2">
    <source>
        <dbReference type="ARBA" id="ARBA00010770"/>
    </source>
</evidence>
<dbReference type="PANTHER" id="PTHR15344">
    <property type="entry name" value="CDC42 EFFECTOR PROTEIN BORG"/>
    <property type="match status" value="1"/>
</dbReference>
<evidence type="ECO:0000259" key="4">
    <source>
        <dbReference type="PROSITE" id="PS50108"/>
    </source>
</evidence>
<sequence>MPLRTSQHRKPASARWTRRSSNRRDVLSVNMISLPLADFRHLSHISPDSHMDRSFGDLSFLKTAGNSLVLQSSQSEQNLFLACDPPPKPPRLKPVEGCCSPVWEHVPVNQRQKCSSMPLLDDEETDDVERRSPLEPANSPDRGSLSSGQDSTQTNAEESQADEMDSAFSLDLGPSILDAVLQVMDKLHQQK</sequence>
<protein>
    <submittedName>
        <fullName evidence="5">Cdc42 effector protein 2</fullName>
    </submittedName>
</protein>
<name>A0A5A9NRK7_9TELE</name>
<dbReference type="AlphaFoldDB" id="A0A5A9NRK7"/>
<dbReference type="Pfam" id="PF14957">
    <property type="entry name" value="BORG_CEP"/>
    <property type="match status" value="1"/>
</dbReference>
<dbReference type="PANTHER" id="PTHR15344:SF20">
    <property type="entry name" value="CDC42 EFFECTOR PROTEIN 3-LIKE"/>
    <property type="match status" value="1"/>
</dbReference>
<organism evidence="5 6">
    <name type="scientific">Triplophysa tibetana</name>
    <dbReference type="NCBI Taxonomy" id="1572043"/>
    <lineage>
        <taxon>Eukaryota</taxon>
        <taxon>Metazoa</taxon>
        <taxon>Chordata</taxon>
        <taxon>Craniata</taxon>
        <taxon>Vertebrata</taxon>
        <taxon>Euteleostomi</taxon>
        <taxon>Actinopterygii</taxon>
        <taxon>Neopterygii</taxon>
        <taxon>Teleostei</taxon>
        <taxon>Ostariophysi</taxon>
        <taxon>Cypriniformes</taxon>
        <taxon>Nemacheilidae</taxon>
        <taxon>Triplophysa</taxon>
    </lineage>
</organism>
<dbReference type="Proteomes" id="UP000324632">
    <property type="component" value="Chromosome 15"/>
</dbReference>
<dbReference type="GO" id="GO:0012505">
    <property type="term" value="C:endomembrane system"/>
    <property type="evidence" value="ECO:0007669"/>
    <property type="project" value="UniProtKB-SubCell"/>
</dbReference>
<keyword evidence="6" id="KW-1185">Reference proteome</keyword>
<dbReference type="OrthoDB" id="8866439at2759"/>
<gene>
    <name evidence="5" type="ORF">E1301_Tti006110</name>
</gene>
<dbReference type="InterPro" id="IPR051296">
    <property type="entry name" value="Cdc42_Effector_BORG/CEP"/>
</dbReference>
<dbReference type="GO" id="GO:0030838">
    <property type="term" value="P:positive regulation of actin filament polymerization"/>
    <property type="evidence" value="ECO:0007669"/>
    <property type="project" value="TreeGrafter"/>
</dbReference>
<feature type="compositionally biased region" description="Polar residues" evidence="3">
    <location>
        <begin position="144"/>
        <end position="158"/>
    </location>
</feature>
<accession>A0A5A9NRK7</accession>
<dbReference type="PROSITE" id="PS50108">
    <property type="entry name" value="CRIB"/>
    <property type="match status" value="1"/>
</dbReference>
<dbReference type="GO" id="GO:0031274">
    <property type="term" value="P:positive regulation of pseudopodium assembly"/>
    <property type="evidence" value="ECO:0007669"/>
    <property type="project" value="TreeGrafter"/>
</dbReference>
<dbReference type="GO" id="GO:0005886">
    <property type="term" value="C:plasma membrane"/>
    <property type="evidence" value="ECO:0007669"/>
    <property type="project" value="TreeGrafter"/>
</dbReference>
<dbReference type="GO" id="GO:0031267">
    <property type="term" value="F:small GTPase binding"/>
    <property type="evidence" value="ECO:0007669"/>
    <property type="project" value="TreeGrafter"/>
</dbReference>
<reference evidence="5 6" key="1">
    <citation type="journal article" date="2019" name="Mol. Ecol. Resour.">
        <title>Chromosome-level genome assembly of Triplophysa tibetana, a fish adapted to the harsh high-altitude environment of the Tibetan Plateau.</title>
        <authorList>
            <person name="Yang X."/>
            <person name="Liu H."/>
            <person name="Ma Z."/>
            <person name="Zou Y."/>
            <person name="Zou M."/>
            <person name="Mao Y."/>
            <person name="Li X."/>
            <person name="Wang H."/>
            <person name="Chen T."/>
            <person name="Wang W."/>
            <person name="Yang R."/>
        </authorList>
    </citation>
    <scope>NUCLEOTIDE SEQUENCE [LARGE SCALE GENOMIC DNA]</scope>
    <source>
        <strain evidence="5">TTIB1903HZAU</strain>
        <tissue evidence="5">Muscle</tissue>
    </source>
</reference>
<feature type="region of interest" description="Disordered" evidence="3">
    <location>
        <begin position="1"/>
        <end position="20"/>
    </location>
</feature>
<dbReference type="GO" id="GO:0007266">
    <property type="term" value="P:Rho protein signal transduction"/>
    <property type="evidence" value="ECO:0007669"/>
    <property type="project" value="TreeGrafter"/>
</dbReference>
<proteinExistence type="inferred from homology"/>
<comment type="similarity">
    <text evidence="2">Belongs to the BORG/CEP family.</text>
</comment>
<feature type="domain" description="CRIB" evidence="4">
    <location>
        <begin position="32"/>
        <end position="46"/>
    </location>
</feature>
<dbReference type="GO" id="GO:0005856">
    <property type="term" value="C:cytoskeleton"/>
    <property type="evidence" value="ECO:0007669"/>
    <property type="project" value="TreeGrafter"/>
</dbReference>
<comment type="caution">
    <text evidence="5">The sequence shown here is derived from an EMBL/GenBank/DDBJ whole genome shotgun (WGS) entry which is preliminary data.</text>
</comment>
<comment type="subcellular location">
    <subcellularLocation>
        <location evidence="1">Endomembrane system</location>
        <topology evidence="1">Peripheral membrane protein</topology>
    </subcellularLocation>
</comment>
<evidence type="ECO:0000256" key="1">
    <source>
        <dbReference type="ARBA" id="ARBA00004184"/>
    </source>
</evidence>
<evidence type="ECO:0000256" key="3">
    <source>
        <dbReference type="SAM" id="MobiDB-lite"/>
    </source>
</evidence>
<dbReference type="EMBL" id="SOYY01000015">
    <property type="protein sequence ID" value="KAA0711601.1"/>
    <property type="molecule type" value="Genomic_DNA"/>
</dbReference>
<evidence type="ECO:0000313" key="5">
    <source>
        <dbReference type="EMBL" id="KAA0711601.1"/>
    </source>
</evidence>
<dbReference type="GO" id="GO:0005737">
    <property type="term" value="C:cytoplasm"/>
    <property type="evidence" value="ECO:0007669"/>
    <property type="project" value="TreeGrafter"/>
</dbReference>
<dbReference type="InterPro" id="IPR000095">
    <property type="entry name" value="CRIB_dom"/>
</dbReference>
<dbReference type="InterPro" id="IPR029273">
    <property type="entry name" value="Cdc42_effect-like"/>
</dbReference>
<dbReference type="GO" id="GO:0008360">
    <property type="term" value="P:regulation of cell shape"/>
    <property type="evidence" value="ECO:0007669"/>
    <property type="project" value="TreeGrafter"/>
</dbReference>
<evidence type="ECO:0000313" key="6">
    <source>
        <dbReference type="Proteomes" id="UP000324632"/>
    </source>
</evidence>
<feature type="region of interest" description="Disordered" evidence="3">
    <location>
        <begin position="114"/>
        <end position="169"/>
    </location>
</feature>